<dbReference type="EMBL" id="JACSQP010000003">
    <property type="protein sequence ID" value="MBD7957312.1"/>
    <property type="molecule type" value="Genomic_DNA"/>
</dbReference>
<feature type="transmembrane region" description="Helical" evidence="2">
    <location>
        <begin position="35"/>
        <end position="54"/>
    </location>
</feature>
<feature type="compositionally biased region" description="Basic and acidic residues" evidence="1">
    <location>
        <begin position="181"/>
        <end position="193"/>
    </location>
</feature>
<feature type="transmembrane region" description="Helical" evidence="2">
    <location>
        <begin position="75"/>
        <end position="98"/>
    </location>
</feature>
<evidence type="ECO:0008006" key="5">
    <source>
        <dbReference type="Google" id="ProtNLM"/>
    </source>
</evidence>
<protein>
    <recommendedName>
        <fullName evidence="5">Phage holin family protein</fullName>
    </recommendedName>
</protein>
<keyword evidence="4" id="KW-1185">Reference proteome</keyword>
<feature type="transmembrane region" description="Helical" evidence="2">
    <location>
        <begin position="104"/>
        <end position="124"/>
    </location>
</feature>
<proteinExistence type="predicted"/>
<keyword evidence="2" id="KW-0812">Transmembrane</keyword>
<comment type="caution">
    <text evidence="3">The sequence shown here is derived from an EMBL/GenBank/DDBJ whole genome shotgun (WGS) entry which is preliminary data.</text>
</comment>
<name>A0ABR8S1F7_9MICO</name>
<evidence type="ECO:0000256" key="1">
    <source>
        <dbReference type="SAM" id="MobiDB-lite"/>
    </source>
</evidence>
<dbReference type="Proteomes" id="UP000648352">
    <property type="component" value="Unassembled WGS sequence"/>
</dbReference>
<keyword evidence="2" id="KW-1133">Transmembrane helix</keyword>
<keyword evidence="2" id="KW-0472">Membrane</keyword>
<reference evidence="3 4" key="1">
    <citation type="submission" date="2020-08" db="EMBL/GenBank/DDBJ databases">
        <title>A Genomic Blueprint of the Chicken Gut Microbiome.</title>
        <authorList>
            <person name="Gilroy R."/>
            <person name="Ravi A."/>
            <person name="Getino M."/>
            <person name="Pursley I."/>
            <person name="Horton D.L."/>
            <person name="Alikhan N.-F."/>
            <person name="Baker D."/>
            <person name="Gharbi K."/>
            <person name="Hall N."/>
            <person name="Watson M."/>
            <person name="Adriaenssens E.M."/>
            <person name="Foster-Nyarko E."/>
            <person name="Jarju S."/>
            <person name="Secka A."/>
            <person name="Antonio M."/>
            <person name="Oren A."/>
            <person name="Chaudhuri R."/>
            <person name="La Ragione R.M."/>
            <person name="Hildebrand F."/>
            <person name="Pallen M.J."/>
        </authorList>
    </citation>
    <scope>NUCLEOTIDE SEQUENCE [LARGE SCALE GENOMIC DNA]</scope>
    <source>
        <strain evidence="3 4">Sa4CUA7</strain>
    </source>
</reference>
<organism evidence="3 4">
    <name type="scientific">Microbacterium pullorum</name>
    <dbReference type="NCBI Taxonomy" id="2762236"/>
    <lineage>
        <taxon>Bacteria</taxon>
        <taxon>Bacillati</taxon>
        <taxon>Actinomycetota</taxon>
        <taxon>Actinomycetes</taxon>
        <taxon>Micrococcales</taxon>
        <taxon>Microbacteriaceae</taxon>
        <taxon>Microbacterium</taxon>
    </lineage>
</organism>
<evidence type="ECO:0000313" key="4">
    <source>
        <dbReference type="Proteomes" id="UP000648352"/>
    </source>
</evidence>
<evidence type="ECO:0000313" key="3">
    <source>
        <dbReference type="EMBL" id="MBD7957312.1"/>
    </source>
</evidence>
<feature type="region of interest" description="Disordered" evidence="1">
    <location>
        <begin position="145"/>
        <end position="193"/>
    </location>
</feature>
<feature type="transmembrane region" description="Helical" evidence="2">
    <location>
        <begin position="12"/>
        <end position="29"/>
    </location>
</feature>
<accession>A0ABR8S1F7</accession>
<evidence type="ECO:0000256" key="2">
    <source>
        <dbReference type="SAM" id="Phobius"/>
    </source>
</evidence>
<sequence>MKTWVVRFASLYVFNVVVLVALGALLPRVSVGWAALWAGVVLTAATIWLKPVIAKAFRGMAAKSADQRTRVGEKLVQAGLVFVVELIVWVLVVLLSSVHVSGLFWGWVVPPPALLVAWLIYDAVDDRIEARAGRLYDRARGGRRTAAASDAPAPPFGPASTATAGRPDATRPATPDDGLTDEQRRLFDDLGKG</sequence>
<gene>
    <name evidence="3" type="ORF">H9651_06650</name>
</gene>
<dbReference type="RefSeq" id="WP_191718485.1">
    <property type="nucleotide sequence ID" value="NZ_JACSQP010000003.1"/>
</dbReference>